<dbReference type="SUPFAM" id="SSF47592">
    <property type="entry name" value="SWIB/MDM2 domain"/>
    <property type="match status" value="1"/>
</dbReference>
<dbReference type="PANTHER" id="PTHR13844">
    <property type="entry name" value="SWI/SNF-RELATED MATRIX-ASSOCIATED ACTIN-DEPENDENT REGULATOR OF CHROMATIN SUBFAMILY D"/>
    <property type="match status" value="1"/>
</dbReference>
<dbReference type="GeneID" id="41975906"/>
<evidence type="ECO:0000259" key="2">
    <source>
        <dbReference type="PROSITE" id="PS51925"/>
    </source>
</evidence>
<dbReference type="AlphaFoldDB" id="A0A507ARY5"/>
<dbReference type="Proteomes" id="UP000319257">
    <property type="component" value="Unassembled WGS sequence"/>
</dbReference>
<feature type="domain" description="DM2" evidence="2">
    <location>
        <begin position="251"/>
        <end position="328"/>
    </location>
</feature>
<reference evidence="3 4" key="1">
    <citation type="submission" date="2019-06" db="EMBL/GenBank/DDBJ databases">
        <title>Draft genome sequence of the filamentous fungus Phialemoniopsis curvata isolated from diesel fuel.</title>
        <authorList>
            <person name="Varaljay V.A."/>
            <person name="Lyon W.J."/>
            <person name="Crouch A.L."/>
            <person name="Drake C.E."/>
            <person name="Hollomon J.M."/>
            <person name="Nadeau L.J."/>
            <person name="Nunn H.S."/>
            <person name="Stevenson B.S."/>
            <person name="Bojanowski C.L."/>
            <person name="Crookes-Goodson W.J."/>
        </authorList>
    </citation>
    <scope>NUCLEOTIDE SEQUENCE [LARGE SCALE GENOMIC DNA]</scope>
    <source>
        <strain evidence="3 4">D216</strain>
    </source>
</reference>
<dbReference type="RefSeq" id="XP_030992284.1">
    <property type="nucleotide sequence ID" value="XM_031143315.1"/>
</dbReference>
<comment type="caution">
    <text evidence="3">The sequence shown here is derived from an EMBL/GenBank/DDBJ whole genome shotgun (WGS) entry which is preliminary data.</text>
</comment>
<dbReference type="InterPro" id="IPR019835">
    <property type="entry name" value="SWIB_domain"/>
</dbReference>
<dbReference type="InParanoid" id="A0A507ARY5"/>
<dbReference type="Gene3D" id="1.10.245.10">
    <property type="entry name" value="SWIB/MDM2 domain"/>
    <property type="match status" value="1"/>
</dbReference>
<feature type="region of interest" description="Disordered" evidence="1">
    <location>
        <begin position="202"/>
        <end position="223"/>
    </location>
</feature>
<dbReference type="Pfam" id="PF02201">
    <property type="entry name" value="SWIB"/>
    <property type="match status" value="1"/>
</dbReference>
<proteinExistence type="predicted"/>
<name>A0A507ARY5_9PEZI</name>
<dbReference type="InterPro" id="IPR003121">
    <property type="entry name" value="SWIB_MDM2_domain"/>
</dbReference>
<accession>A0A507ARY5</accession>
<evidence type="ECO:0000313" key="4">
    <source>
        <dbReference type="Proteomes" id="UP000319257"/>
    </source>
</evidence>
<dbReference type="STRING" id="1093900.A0A507ARY5"/>
<feature type="compositionally biased region" description="Acidic residues" evidence="1">
    <location>
        <begin position="143"/>
        <end position="157"/>
    </location>
</feature>
<feature type="region of interest" description="Disordered" evidence="1">
    <location>
        <begin position="1"/>
        <end position="52"/>
    </location>
</feature>
<evidence type="ECO:0000313" key="3">
    <source>
        <dbReference type="EMBL" id="TPX10573.1"/>
    </source>
</evidence>
<gene>
    <name evidence="3" type="ORF">E0L32_008459</name>
</gene>
<dbReference type="PROSITE" id="PS51925">
    <property type="entry name" value="SWIB_MDM2"/>
    <property type="match status" value="1"/>
</dbReference>
<feature type="region of interest" description="Disordered" evidence="1">
    <location>
        <begin position="140"/>
        <end position="178"/>
    </location>
</feature>
<dbReference type="SMART" id="SM00151">
    <property type="entry name" value="SWIB"/>
    <property type="match status" value="1"/>
</dbReference>
<organism evidence="3 4">
    <name type="scientific">Thyridium curvatum</name>
    <dbReference type="NCBI Taxonomy" id="1093900"/>
    <lineage>
        <taxon>Eukaryota</taxon>
        <taxon>Fungi</taxon>
        <taxon>Dikarya</taxon>
        <taxon>Ascomycota</taxon>
        <taxon>Pezizomycotina</taxon>
        <taxon>Sordariomycetes</taxon>
        <taxon>Sordariomycetidae</taxon>
        <taxon>Thyridiales</taxon>
        <taxon>Thyridiaceae</taxon>
        <taxon>Thyridium</taxon>
    </lineage>
</organism>
<feature type="compositionally biased region" description="Low complexity" evidence="1">
    <location>
        <begin position="158"/>
        <end position="169"/>
    </location>
</feature>
<evidence type="ECO:0000256" key="1">
    <source>
        <dbReference type="SAM" id="MobiDB-lite"/>
    </source>
</evidence>
<protein>
    <recommendedName>
        <fullName evidence="2">DM2 domain-containing protein</fullName>
    </recommendedName>
</protein>
<dbReference type="InterPro" id="IPR036885">
    <property type="entry name" value="SWIB_MDM2_dom_sf"/>
</dbReference>
<dbReference type="CDD" id="cd10568">
    <property type="entry name" value="SWIB_like"/>
    <property type="match status" value="1"/>
</dbReference>
<keyword evidence="4" id="KW-1185">Reference proteome</keyword>
<dbReference type="EMBL" id="SKBQ01000056">
    <property type="protein sequence ID" value="TPX10573.1"/>
    <property type="molecule type" value="Genomic_DNA"/>
</dbReference>
<sequence length="479" mass="54606">MAGPMMPAGPGAHHAMPHAQAQMQQQVQAQQQASEMAKRRSRKPTDRTIPDGVEDAIIGDGVQRYKQLRDFERRLDATMTRKRLDIVDSVSRNAKRFKTLRIWISNTVEDQIWQSNGLNVDSFDFSSNLESSYRVKIEGRLLDEDDDSEQDDKEEQDAAGADAMDTDGPAKTKPKAPRGQKYRFSHFFKALTVDFDRSKMRNGTEQSVEWKKPERAPNSSNLPAAADFDELTFKRSGDENTNITINLYRHEEPERFELSPDLAEVVDMKEATRPEIIMGLWEYIKLMGLQEDEEKRNFRCDDLLRKVVGRDSGYIPSLQEYINGHLSPLPPVKLVYTIRVDEEFHKNPEPTIYDVRVAVDDPLRQKLFPFIHNPQYATMLKEVASLDDQLAILVQAIGQSRAKHDFLDAVSKDPANFLRNWLSSQKRDLEIIFGEATRGGGELATGDEWRRGGKGSMWTTQNARESVNVLLSKQPAVPR</sequence>
<dbReference type="FunCoup" id="A0A507ARY5">
    <property type="interactions" value="808"/>
</dbReference>
<dbReference type="OrthoDB" id="10263741at2759"/>
<feature type="compositionally biased region" description="Low complexity" evidence="1">
    <location>
        <begin position="1"/>
        <end position="33"/>
    </location>
</feature>